<keyword evidence="5 7" id="KW-1133">Transmembrane helix</keyword>
<accession>A0A931DMK3</accession>
<sequence>MTAVETAPPAGGPAGRAGRRARAAEMSDRGRAERRLGLLLSAPAVIVMLVVTAYPLFNALYLSLFSYRITAPDDRRFVWFGNYVTALTDGLFWQDVFTTFVVTAITVGVELVIGFALAMVMHRALFARRTLRTAILLPYGIVTVISGFAWLYAFDLQSGFVNAWLGLGDYDWFGGRWSSLFVIILSEIWKTTPFVSLLLLAGLAQVSNDLDEAATVDGATAWQRLWRVTIPNMKAAIMVAVLFRTLDAWRIFDNVFVMTSGQNQTETLSFLTYRQTITRTAIGLGDAVGVLLFLSVLLIAVVFIKGFRVDLSQVRGDR</sequence>
<evidence type="ECO:0000256" key="4">
    <source>
        <dbReference type="ARBA" id="ARBA00022692"/>
    </source>
</evidence>
<feature type="region of interest" description="Disordered" evidence="8">
    <location>
        <begin position="1"/>
        <end position="23"/>
    </location>
</feature>
<dbReference type="InterPro" id="IPR035906">
    <property type="entry name" value="MetI-like_sf"/>
</dbReference>
<keyword evidence="3" id="KW-1003">Cell membrane</keyword>
<evidence type="ECO:0000256" key="6">
    <source>
        <dbReference type="ARBA" id="ARBA00023136"/>
    </source>
</evidence>
<dbReference type="AlphaFoldDB" id="A0A931DMK3"/>
<dbReference type="SUPFAM" id="SSF161098">
    <property type="entry name" value="MetI-like"/>
    <property type="match status" value="1"/>
</dbReference>
<feature type="transmembrane region" description="Helical" evidence="7">
    <location>
        <begin position="133"/>
        <end position="153"/>
    </location>
</feature>
<evidence type="ECO:0000256" key="2">
    <source>
        <dbReference type="ARBA" id="ARBA00022448"/>
    </source>
</evidence>
<comment type="subcellular location">
    <subcellularLocation>
        <location evidence="1 7">Cell membrane</location>
        <topology evidence="1 7">Multi-pass membrane protein</topology>
    </subcellularLocation>
</comment>
<feature type="transmembrane region" description="Helical" evidence="7">
    <location>
        <begin position="96"/>
        <end position="121"/>
    </location>
</feature>
<feature type="domain" description="ABC transmembrane type-1" evidence="9">
    <location>
        <begin position="96"/>
        <end position="303"/>
    </location>
</feature>
<gene>
    <name evidence="10" type="ORF">IW256_006838</name>
</gene>
<name>A0A931DMK3_9ACTN</name>
<keyword evidence="10" id="KW-0762">Sugar transport</keyword>
<dbReference type="Gene3D" id="1.10.3720.10">
    <property type="entry name" value="MetI-like"/>
    <property type="match status" value="1"/>
</dbReference>
<dbReference type="CDD" id="cd06261">
    <property type="entry name" value="TM_PBP2"/>
    <property type="match status" value="1"/>
</dbReference>
<organism evidence="10 11">
    <name type="scientific">Actinomadura viridis</name>
    <dbReference type="NCBI Taxonomy" id="58110"/>
    <lineage>
        <taxon>Bacteria</taxon>
        <taxon>Bacillati</taxon>
        <taxon>Actinomycetota</taxon>
        <taxon>Actinomycetes</taxon>
        <taxon>Streptosporangiales</taxon>
        <taxon>Thermomonosporaceae</taxon>
        <taxon>Actinomadura</taxon>
    </lineage>
</organism>
<evidence type="ECO:0000259" key="9">
    <source>
        <dbReference type="PROSITE" id="PS50928"/>
    </source>
</evidence>
<dbReference type="Proteomes" id="UP000614047">
    <property type="component" value="Unassembled WGS sequence"/>
</dbReference>
<keyword evidence="4 7" id="KW-0812">Transmembrane</keyword>
<dbReference type="GO" id="GO:0055085">
    <property type="term" value="P:transmembrane transport"/>
    <property type="evidence" value="ECO:0007669"/>
    <property type="project" value="InterPro"/>
</dbReference>
<evidence type="ECO:0000256" key="8">
    <source>
        <dbReference type="SAM" id="MobiDB-lite"/>
    </source>
</evidence>
<keyword evidence="11" id="KW-1185">Reference proteome</keyword>
<dbReference type="PROSITE" id="PS50928">
    <property type="entry name" value="ABC_TM1"/>
    <property type="match status" value="1"/>
</dbReference>
<dbReference type="GO" id="GO:0005886">
    <property type="term" value="C:plasma membrane"/>
    <property type="evidence" value="ECO:0007669"/>
    <property type="project" value="UniProtKB-SubCell"/>
</dbReference>
<dbReference type="EMBL" id="JADOUA010000001">
    <property type="protein sequence ID" value="MBG6092725.1"/>
    <property type="molecule type" value="Genomic_DNA"/>
</dbReference>
<reference evidence="10" key="1">
    <citation type="submission" date="2020-11" db="EMBL/GenBank/DDBJ databases">
        <title>Sequencing the genomes of 1000 actinobacteria strains.</title>
        <authorList>
            <person name="Klenk H.-P."/>
        </authorList>
    </citation>
    <scope>NUCLEOTIDE SEQUENCE</scope>
    <source>
        <strain evidence="10">DSM 43175</strain>
    </source>
</reference>
<dbReference type="PANTHER" id="PTHR43005">
    <property type="entry name" value="BLR7065 PROTEIN"/>
    <property type="match status" value="1"/>
</dbReference>
<dbReference type="InterPro" id="IPR000515">
    <property type="entry name" value="MetI-like"/>
</dbReference>
<proteinExistence type="inferred from homology"/>
<keyword evidence="6 7" id="KW-0472">Membrane</keyword>
<dbReference type="RefSeq" id="WP_197014867.1">
    <property type="nucleotide sequence ID" value="NZ_BAABES010000009.1"/>
</dbReference>
<comment type="caution">
    <text evidence="10">The sequence shown here is derived from an EMBL/GenBank/DDBJ whole genome shotgun (WGS) entry which is preliminary data.</text>
</comment>
<evidence type="ECO:0000256" key="3">
    <source>
        <dbReference type="ARBA" id="ARBA00022475"/>
    </source>
</evidence>
<comment type="similarity">
    <text evidence="7">Belongs to the binding-protein-dependent transport system permease family.</text>
</comment>
<feature type="transmembrane region" description="Helical" evidence="7">
    <location>
        <begin position="281"/>
        <end position="304"/>
    </location>
</feature>
<feature type="transmembrane region" description="Helical" evidence="7">
    <location>
        <begin position="36"/>
        <end position="57"/>
    </location>
</feature>
<evidence type="ECO:0000313" key="11">
    <source>
        <dbReference type="Proteomes" id="UP000614047"/>
    </source>
</evidence>
<dbReference type="PANTHER" id="PTHR43005:SF1">
    <property type="entry name" value="SPERMIDINE_PUTRESCINE TRANSPORT SYSTEM PERMEASE PROTEIN"/>
    <property type="match status" value="1"/>
</dbReference>
<evidence type="ECO:0000256" key="7">
    <source>
        <dbReference type="RuleBase" id="RU363032"/>
    </source>
</evidence>
<evidence type="ECO:0000256" key="1">
    <source>
        <dbReference type="ARBA" id="ARBA00004651"/>
    </source>
</evidence>
<evidence type="ECO:0000256" key="5">
    <source>
        <dbReference type="ARBA" id="ARBA00022989"/>
    </source>
</evidence>
<protein>
    <submittedName>
        <fullName evidence="10">Multiple sugar transport system permease protein</fullName>
    </submittedName>
</protein>
<evidence type="ECO:0000313" key="10">
    <source>
        <dbReference type="EMBL" id="MBG6092725.1"/>
    </source>
</evidence>
<keyword evidence="2 7" id="KW-0813">Transport</keyword>
<dbReference type="Pfam" id="PF00528">
    <property type="entry name" value="BPD_transp_1"/>
    <property type="match status" value="1"/>
</dbReference>